<dbReference type="InterPro" id="IPR001282">
    <property type="entry name" value="G6P_DH"/>
</dbReference>
<dbReference type="PRINTS" id="PR00079">
    <property type="entry name" value="G6PDHDRGNASE"/>
</dbReference>
<evidence type="ECO:0000256" key="6">
    <source>
        <dbReference type="RuleBase" id="RU362120"/>
    </source>
</evidence>
<keyword evidence="2 6" id="KW-0313">Glucose metabolism</keyword>
<evidence type="ECO:0000256" key="7">
    <source>
        <dbReference type="SAM" id="MobiDB-lite"/>
    </source>
</evidence>
<dbReference type="NCBIfam" id="TIGR00871">
    <property type="entry name" value="zwf"/>
    <property type="match status" value="1"/>
</dbReference>
<dbReference type="SUPFAM" id="SSF55347">
    <property type="entry name" value="Glyceraldehyde-3-phosphate dehydrogenase-like, C-terminal domain"/>
    <property type="match status" value="1"/>
</dbReference>
<reference evidence="10 11" key="1">
    <citation type="journal article" date="2021" name="Sci. Rep.">
        <title>The genome of the diatom Chaetoceros tenuissimus carries an ancient integrated fragment of an extant virus.</title>
        <authorList>
            <person name="Hongo Y."/>
            <person name="Kimura K."/>
            <person name="Takaki Y."/>
            <person name="Yoshida Y."/>
            <person name="Baba S."/>
            <person name="Kobayashi G."/>
            <person name="Nagasaki K."/>
            <person name="Hano T."/>
            <person name="Tomaru Y."/>
        </authorList>
    </citation>
    <scope>NUCLEOTIDE SEQUENCE [LARGE SCALE GENOMIC DNA]</scope>
    <source>
        <strain evidence="10 11">NIES-3715</strain>
    </source>
</reference>
<sequence length="482" mass="55274">MSDSATSSLSSNLDYTSKDATVAIIIIGASGDLARRKTFPSIFSLYERGFLPNSLVIYGYGRSDIQRESLHSKILPFINTHQTNESSQKVKDFLKLCYYHRGSGYNDNDAFCKMRESIERNVQNPKSIHYLFYMAIPPNLFATATQSIRTMMKSIPSNQYRCLFEKPFGSDSDSYNQLSTSLSKLLTEQQIYRIDHYLGKDVIRFIPSFRFDNTLISNIWSNENVSRVIISVKETIGLEGRGGYFDEYGIIRDVIQNHLIQIMCLIAMEKPKTNSSCKAEAIRDAKCQVLRDTKKPTLKDCIVGQYDGYLCEELVRTESRTPTYCLIKLTIDNERWQGVPFYLIAGKCLNEKLAEVDIQLKEPRLSFNTQEGLHDDEYYSMKMKIQPEKYVSLGNRNAGTTLKLFEKTRDDAYANLIHDALQGNSSSFVRDDELKLSWKLLTPLLHELESIRPLSYKQGSEGPREVQSYLHNNHNKDMTPKL</sequence>
<dbReference type="PIRSF" id="PIRSF000110">
    <property type="entry name" value="G6PD"/>
    <property type="match status" value="1"/>
</dbReference>
<dbReference type="PANTHER" id="PTHR23429">
    <property type="entry name" value="GLUCOSE-6-PHOSPHATE 1-DEHYDROGENASE G6PD"/>
    <property type="match status" value="1"/>
</dbReference>
<comment type="pathway">
    <text evidence="1 6">Carbohydrate degradation; pentose phosphate pathway; D-ribulose 5-phosphate from D-glucose 6-phosphate (oxidative stage): step 1/3.</text>
</comment>
<proteinExistence type="inferred from homology"/>
<feature type="region of interest" description="Disordered" evidence="7">
    <location>
        <begin position="456"/>
        <end position="482"/>
    </location>
</feature>
<dbReference type="GO" id="GO:0050661">
    <property type="term" value="F:NADP binding"/>
    <property type="evidence" value="ECO:0007669"/>
    <property type="project" value="InterPro"/>
</dbReference>
<dbReference type="Pfam" id="PF00479">
    <property type="entry name" value="G6PD_N"/>
    <property type="match status" value="1"/>
</dbReference>
<dbReference type="InterPro" id="IPR022674">
    <property type="entry name" value="G6P_DH_NAD-bd"/>
</dbReference>
<evidence type="ECO:0000256" key="4">
    <source>
        <dbReference type="ARBA" id="ARBA00023002"/>
    </source>
</evidence>
<comment type="similarity">
    <text evidence="6">Belongs to the glucose-6-phosphate dehydrogenase family.</text>
</comment>
<dbReference type="AlphaFoldDB" id="A0AAD3CJ63"/>
<dbReference type="PANTHER" id="PTHR23429:SF0">
    <property type="entry name" value="GLUCOSE-6-PHOSPHATE 1-DEHYDROGENASE"/>
    <property type="match status" value="1"/>
</dbReference>
<name>A0AAD3CJ63_9STRA</name>
<dbReference type="Gene3D" id="3.30.360.10">
    <property type="entry name" value="Dihydrodipicolinate Reductase, domain 2"/>
    <property type="match status" value="1"/>
</dbReference>
<comment type="catalytic activity">
    <reaction evidence="6">
        <text>D-glucose 6-phosphate + NADP(+) = 6-phospho-D-glucono-1,5-lactone + NADPH + H(+)</text>
        <dbReference type="Rhea" id="RHEA:15841"/>
        <dbReference type="ChEBI" id="CHEBI:15378"/>
        <dbReference type="ChEBI" id="CHEBI:57783"/>
        <dbReference type="ChEBI" id="CHEBI:57955"/>
        <dbReference type="ChEBI" id="CHEBI:58349"/>
        <dbReference type="ChEBI" id="CHEBI:61548"/>
        <dbReference type="EC" id="1.1.1.49"/>
    </reaction>
</comment>
<evidence type="ECO:0000256" key="1">
    <source>
        <dbReference type="ARBA" id="ARBA00004937"/>
    </source>
</evidence>
<protein>
    <recommendedName>
        <fullName evidence="6">Glucose-6-phosphate 1-dehydrogenase</fullName>
        <ecNumber evidence="6">1.1.1.49</ecNumber>
    </recommendedName>
</protein>
<gene>
    <name evidence="10" type="ORF">CTEN210_03330</name>
</gene>
<keyword evidence="11" id="KW-1185">Reference proteome</keyword>
<keyword evidence="3 6" id="KW-0521">NADP</keyword>
<feature type="domain" description="Glucose-6-phosphate dehydrogenase C-terminal" evidence="9">
    <location>
        <begin position="209"/>
        <end position="474"/>
    </location>
</feature>
<dbReference type="Proteomes" id="UP001054902">
    <property type="component" value="Unassembled WGS sequence"/>
</dbReference>
<evidence type="ECO:0000259" key="9">
    <source>
        <dbReference type="Pfam" id="PF02781"/>
    </source>
</evidence>
<evidence type="ECO:0000313" key="11">
    <source>
        <dbReference type="Proteomes" id="UP001054902"/>
    </source>
</evidence>
<evidence type="ECO:0000259" key="8">
    <source>
        <dbReference type="Pfam" id="PF00479"/>
    </source>
</evidence>
<dbReference type="GO" id="GO:0009051">
    <property type="term" value="P:pentose-phosphate shunt, oxidative branch"/>
    <property type="evidence" value="ECO:0007669"/>
    <property type="project" value="TreeGrafter"/>
</dbReference>
<evidence type="ECO:0000256" key="3">
    <source>
        <dbReference type="ARBA" id="ARBA00022857"/>
    </source>
</evidence>
<dbReference type="Gene3D" id="3.40.50.720">
    <property type="entry name" value="NAD(P)-binding Rossmann-like Domain"/>
    <property type="match status" value="1"/>
</dbReference>
<dbReference type="SUPFAM" id="SSF51735">
    <property type="entry name" value="NAD(P)-binding Rossmann-fold domains"/>
    <property type="match status" value="1"/>
</dbReference>
<comment type="caution">
    <text evidence="10">The sequence shown here is derived from an EMBL/GenBank/DDBJ whole genome shotgun (WGS) entry which is preliminary data.</text>
</comment>
<comment type="function">
    <text evidence="6">Catalyzes the rate-limiting step of the oxidative pentose-phosphate pathway, which represents a route for the dissimilation of carbohydrates besides glycolysis.</text>
</comment>
<evidence type="ECO:0000256" key="2">
    <source>
        <dbReference type="ARBA" id="ARBA00022526"/>
    </source>
</evidence>
<dbReference type="EC" id="1.1.1.49" evidence="6"/>
<keyword evidence="4 6" id="KW-0560">Oxidoreductase</keyword>
<dbReference type="Pfam" id="PF02781">
    <property type="entry name" value="G6PD_C"/>
    <property type="match status" value="1"/>
</dbReference>
<dbReference type="GO" id="GO:0006006">
    <property type="term" value="P:glucose metabolic process"/>
    <property type="evidence" value="ECO:0007669"/>
    <property type="project" value="UniProtKB-KW"/>
</dbReference>
<feature type="domain" description="Glucose-6-phosphate dehydrogenase NAD-binding" evidence="8">
    <location>
        <begin position="25"/>
        <end position="203"/>
    </location>
</feature>
<keyword evidence="5 6" id="KW-0119">Carbohydrate metabolism</keyword>
<dbReference type="InterPro" id="IPR036291">
    <property type="entry name" value="NAD(P)-bd_dom_sf"/>
</dbReference>
<dbReference type="InterPro" id="IPR022675">
    <property type="entry name" value="G6P_DH_C"/>
</dbReference>
<evidence type="ECO:0000313" key="10">
    <source>
        <dbReference type="EMBL" id="GFH46856.1"/>
    </source>
</evidence>
<evidence type="ECO:0000256" key="5">
    <source>
        <dbReference type="ARBA" id="ARBA00023277"/>
    </source>
</evidence>
<dbReference type="GO" id="GO:0004345">
    <property type="term" value="F:glucose-6-phosphate dehydrogenase activity"/>
    <property type="evidence" value="ECO:0007669"/>
    <property type="project" value="UniProtKB-EC"/>
</dbReference>
<organism evidence="10 11">
    <name type="scientific">Chaetoceros tenuissimus</name>
    <dbReference type="NCBI Taxonomy" id="426638"/>
    <lineage>
        <taxon>Eukaryota</taxon>
        <taxon>Sar</taxon>
        <taxon>Stramenopiles</taxon>
        <taxon>Ochrophyta</taxon>
        <taxon>Bacillariophyta</taxon>
        <taxon>Coscinodiscophyceae</taxon>
        <taxon>Chaetocerotophycidae</taxon>
        <taxon>Chaetocerotales</taxon>
        <taxon>Chaetocerotaceae</taxon>
        <taxon>Chaetoceros</taxon>
    </lineage>
</organism>
<accession>A0AAD3CJ63</accession>
<dbReference type="EMBL" id="BLLK01000022">
    <property type="protein sequence ID" value="GFH46856.1"/>
    <property type="molecule type" value="Genomic_DNA"/>
</dbReference>